<evidence type="ECO:0000313" key="10">
    <source>
        <dbReference type="EMBL" id="CAB9512275.1"/>
    </source>
</evidence>
<accession>A0A9N8HHB1</accession>
<feature type="domain" description="FCP1 homology" evidence="9">
    <location>
        <begin position="249"/>
        <end position="571"/>
    </location>
</feature>
<keyword evidence="3" id="KW-0378">Hydrolase</keyword>
<dbReference type="EC" id="3.1.3.16" evidence="2"/>
<dbReference type="SUPFAM" id="SSF52113">
    <property type="entry name" value="BRCT domain"/>
    <property type="match status" value="1"/>
</dbReference>
<feature type="compositionally biased region" description="Low complexity" evidence="7">
    <location>
        <begin position="544"/>
        <end position="554"/>
    </location>
</feature>
<dbReference type="SMART" id="SM00577">
    <property type="entry name" value="CPDc"/>
    <property type="match status" value="1"/>
</dbReference>
<dbReference type="InterPro" id="IPR036412">
    <property type="entry name" value="HAD-like_sf"/>
</dbReference>
<reference evidence="10" key="1">
    <citation type="submission" date="2020-06" db="EMBL/GenBank/DDBJ databases">
        <authorList>
            <consortium name="Plant Systems Biology data submission"/>
        </authorList>
    </citation>
    <scope>NUCLEOTIDE SEQUENCE</scope>
    <source>
        <strain evidence="10">D6</strain>
    </source>
</reference>
<evidence type="ECO:0000259" key="8">
    <source>
        <dbReference type="PROSITE" id="PS50172"/>
    </source>
</evidence>
<dbReference type="EMBL" id="CAICTM010000526">
    <property type="protein sequence ID" value="CAB9512275.1"/>
    <property type="molecule type" value="Genomic_DNA"/>
</dbReference>
<evidence type="ECO:0000256" key="3">
    <source>
        <dbReference type="ARBA" id="ARBA00022801"/>
    </source>
</evidence>
<dbReference type="PANTHER" id="PTHR23081">
    <property type="entry name" value="RNA POLYMERASE II CTD PHOSPHATASE"/>
    <property type="match status" value="1"/>
</dbReference>
<comment type="catalytic activity">
    <reaction evidence="5">
        <text>O-phospho-L-seryl-[protein] + H2O = L-seryl-[protein] + phosphate</text>
        <dbReference type="Rhea" id="RHEA:20629"/>
        <dbReference type="Rhea" id="RHEA-COMP:9863"/>
        <dbReference type="Rhea" id="RHEA-COMP:11604"/>
        <dbReference type="ChEBI" id="CHEBI:15377"/>
        <dbReference type="ChEBI" id="CHEBI:29999"/>
        <dbReference type="ChEBI" id="CHEBI:43474"/>
        <dbReference type="ChEBI" id="CHEBI:83421"/>
        <dbReference type="EC" id="3.1.3.16"/>
    </reaction>
</comment>
<dbReference type="InterPro" id="IPR039189">
    <property type="entry name" value="Fcp1"/>
</dbReference>
<dbReference type="AlphaFoldDB" id="A0A9N8HHB1"/>
<dbReference type="SUPFAM" id="SSF56784">
    <property type="entry name" value="HAD-like"/>
    <property type="match status" value="1"/>
</dbReference>
<feature type="compositionally biased region" description="Acidic residues" evidence="7">
    <location>
        <begin position="775"/>
        <end position="795"/>
    </location>
</feature>
<dbReference type="Gene3D" id="3.40.50.1000">
    <property type="entry name" value="HAD superfamily/HAD-like"/>
    <property type="match status" value="2"/>
</dbReference>
<feature type="region of interest" description="Disordered" evidence="7">
    <location>
        <begin position="537"/>
        <end position="559"/>
    </location>
</feature>
<evidence type="ECO:0000256" key="2">
    <source>
        <dbReference type="ARBA" id="ARBA00013081"/>
    </source>
</evidence>
<feature type="region of interest" description="Disordered" evidence="7">
    <location>
        <begin position="63"/>
        <end position="148"/>
    </location>
</feature>
<feature type="region of interest" description="Disordered" evidence="7">
    <location>
        <begin position="369"/>
        <end position="468"/>
    </location>
</feature>
<comment type="catalytic activity">
    <reaction evidence="6">
        <text>O-phospho-L-threonyl-[protein] + H2O = L-threonyl-[protein] + phosphate</text>
        <dbReference type="Rhea" id="RHEA:47004"/>
        <dbReference type="Rhea" id="RHEA-COMP:11060"/>
        <dbReference type="Rhea" id="RHEA-COMP:11605"/>
        <dbReference type="ChEBI" id="CHEBI:15377"/>
        <dbReference type="ChEBI" id="CHEBI:30013"/>
        <dbReference type="ChEBI" id="CHEBI:43474"/>
        <dbReference type="ChEBI" id="CHEBI:61977"/>
        <dbReference type="EC" id="3.1.3.16"/>
    </reaction>
</comment>
<dbReference type="PANTHER" id="PTHR23081:SF36">
    <property type="entry name" value="RNA POLYMERASE II SUBUNIT A C-TERMINAL DOMAIN PHOSPHATASE"/>
    <property type="match status" value="1"/>
</dbReference>
<feature type="compositionally biased region" description="Basic and acidic residues" evidence="7">
    <location>
        <begin position="379"/>
        <end position="405"/>
    </location>
</feature>
<dbReference type="InterPro" id="IPR004274">
    <property type="entry name" value="FCP1_dom"/>
</dbReference>
<evidence type="ECO:0000256" key="1">
    <source>
        <dbReference type="ARBA" id="ARBA00004123"/>
    </source>
</evidence>
<keyword evidence="11" id="KW-1185">Reference proteome</keyword>
<dbReference type="InterPro" id="IPR023214">
    <property type="entry name" value="HAD_sf"/>
</dbReference>
<dbReference type="InterPro" id="IPR036420">
    <property type="entry name" value="BRCT_dom_sf"/>
</dbReference>
<feature type="compositionally biased region" description="Acidic residues" evidence="7">
    <location>
        <begin position="8"/>
        <end position="17"/>
    </location>
</feature>
<feature type="domain" description="BRCT" evidence="8">
    <location>
        <begin position="637"/>
        <end position="735"/>
    </location>
</feature>
<evidence type="ECO:0000256" key="6">
    <source>
        <dbReference type="ARBA" id="ARBA00048336"/>
    </source>
</evidence>
<protein>
    <recommendedName>
        <fullName evidence="2">protein-serine/threonine phosphatase</fullName>
        <ecNumber evidence="2">3.1.3.16</ecNumber>
    </recommendedName>
</protein>
<keyword evidence="4" id="KW-0539">Nucleus</keyword>
<dbReference type="Gene3D" id="3.40.50.10190">
    <property type="entry name" value="BRCT domain"/>
    <property type="match status" value="1"/>
</dbReference>
<feature type="region of interest" description="Disordered" evidence="7">
    <location>
        <begin position="740"/>
        <end position="795"/>
    </location>
</feature>
<evidence type="ECO:0000259" key="9">
    <source>
        <dbReference type="PROSITE" id="PS50969"/>
    </source>
</evidence>
<proteinExistence type="predicted"/>
<dbReference type="PROSITE" id="PS50969">
    <property type="entry name" value="FCP1"/>
    <property type="match status" value="1"/>
</dbReference>
<feature type="compositionally biased region" description="Basic and acidic residues" evidence="7">
    <location>
        <begin position="124"/>
        <end position="148"/>
    </location>
</feature>
<dbReference type="InterPro" id="IPR001357">
    <property type="entry name" value="BRCT_dom"/>
</dbReference>
<dbReference type="OrthoDB" id="45680at2759"/>
<organism evidence="10 11">
    <name type="scientific">Seminavis robusta</name>
    <dbReference type="NCBI Taxonomy" id="568900"/>
    <lineage>
        <taxon>Eukaryota</taxon>
        <taxon>Sar</taxon>
        <taxon>Stramenopiles</taxon>
        <taxon>Ochrophyta</taxon>
        <taxon>Bacillariophyta</taxon>
        <taxon>Bacillariophyceae</taxon>
        <taxon>Bacillariophycidae</taxon>
        <taxon>Naviculales</taxon>
        <taxon>Naviculaceae</taxon>
        <taxon>Seminavis</taxon>
    </lineage>
</organism>
<feature type="compositionally biased region" description="Polar residues" evidence="7">
    <location>
        <begin position="64"/>
        <end position="75"/>
    </location>
</feature>
<dbReference type="PROSITE" id="PS50172">
    <property type="entry name" value="BRCT"/>
    <property type="match status" value="1"/>
</dbReference>
<evidence type="ECO:0000256" key="5">
    <source>
        <dbReference type="ARBA" id="ARBA00047761"/>
    </source>
</evidence>
<feature type="compositionally biased region" description="Low complexity" evidence="7">
    <location>
        <begin position="92"/>
        <end position="104"/>
    </location>
</feature>
<evidence type="ECO:0000313" key="11">
    <source>
        <dbReference type="Proteomes" id="UP001153069"/>
    </source>
</evidence>
<comment type="subcellular location">
    <subcellularLocation>
        <location evidence="1">Nucleus</location>
    </subcellularLocation>
</comment>
<feature type="compositionally biased region" description="Basic residues" evidence="7">
    <location>
        <begin position="80"/>
        <end position="91"/>
    </location>
</feature>
<dbReference type="Proteomes" id="UP001153069">
    <property type="component" value="Unassembled WGS sequence"/>
</dbReference>
<feature type="region of interest" description="Disordered" evidence="7">
    <location>
        <begin position="1"/>
        <end position="33"/>
    </location>
</feature>
<dbReference type="Pfam" id="PF00533">
    <property type="entry name" value="BRCT"/>
    <property type="match status" value="1"/>
</dbReference>
<sequence length="795" mass="87819">MSSSSNDDAGDDGEDVVQQESSTPVLLPEKPTKVGDYVVASWVADNGNLVRQGETVAMARLCTDKSSSSSNQETTAAVAVKHKRPNRRKRPSPAAAAVTKPPAANNEALKSIKLPSSSPMSDGNNKKEEVKEKGETDVSKKKEDSKKKDAELVPICAAATGILRIGDNAKSDPKSRCIGTIDPCWHPAVVGGMCVMCGQPRKASESSSSSPLDPAKNTNTRVTVSGGLTFTVSKQESVQMGKQNTERLRQLKKLSLILDLDATLLHTTKDPRATHRIGGRTDVRILLLAEGDPRNANNKVQHYVKLRPNVKEFFQSVMEQYEIGIYTAGVKEYAEQIAIVLARHMVGAQRDQGELDHLRFKVAQAEYRWNQQQNNNNNDNKKSEETTESKTDVDEQKQSTKSETKSEEEEESSEAKKRSAPDSEDKDEDEEPAPKKRKVTFSAGVKPAPKPSDNKKGDDAPPPPITAEEVQSLKDELEEAERLEKEAWKMRQRIFGGRIVTRTDVGDLGQHVKSLRRIDPSGGTMAAVVDDREDVWANAKDNNNDPNSRSSSRPGEPPQNVLYVKPYKWQPFEGFADVNNAAGVDLAKKESSKNGKDEKDDVQLIWTADILNRLHKRYYEQSDDGNLKPVPELLREMRENVLKGKKVVLSGIVPWNNTESKSRGPRQLEIRFVESLGGTLLKTVQPGTSFVIATRDDTDKVLTARRTPGCLVVKLSWLDECYRSISYRNPIKHLMAFGGRERNAERPPPGIDVDTARSVAAAPAPANRDEGGVANDEDDDDEDYDDFAAELESEF</sequence>
<dbReference type="GO" id="GO:0005634">
    <property type="term" value="C:nucleus"/>
    <property type="evidence" value="ECO:0007669"/>
    <property type="project" value="UniProtKB-SubCell"/>
</dbReference>
<comment type="caution">
    <text evidence="10">The sequence shown here is derived from an EMBL/GenBank/DDBJ whole genome shotgun (WGS) entry which is preliminary data.</text>
</comment>
<name>A0A9N8HHB1_9STRA</name>
<gene>
    <name evidence="10" type="ORF">SEMRO_527_G160600.1</name>
</gene>
<evidence type="ECO:0000256" key="4">
    <source>
        <dbReference type="ARBA" id="ARBA00023242"/>
    </source>
</evidence>
<feature type="region of interest" description="Disordered" evidence="7">
    <location>
        <begin position="199"/>
        <end position="221"/>
    </location>
</feature>
<dbReference type="GO" id="GO:0008420">
    <property type="term" value="F:RNA polymerase II CTD heptapeptide repeat phosphatase activity"/>
    <property type="evidence" value="ECO:0007669"/>
    <property type="project" value="InterPro"/>
</dbReference>
<dbReference type="Pfam" id="PF03031">
    <property type="entry name" value="NIF"/>
    <property type="match status" value="1"/>
</dbReference>
<feature type="compositionally biased region" description="Basic and acidic residues" evidence="7">
    <location>
        <begin position="413"/>
        <end position="423"/>
    </location>
</feature>
<dbReference type="SMART" id="SM00292">
    <property type="entry name" value="BRCT"/>
    <property type="match status" value="1"/>
</dbReference>
<evidence type="ECO:0000256" key="7">
    <source>
        <dbReference type="SAM" id="MobiDB-lite"/>
    </source>
</evidence>